<protein>
    <submittedName>
        <fullName evidence="1">Uncharacterized protein</fullName>
    </submittedName>
</protein>
<organism evidence="1 2">
    <name type="scientific">Beauveria asiatica</name>
    <dbReference type="NCBI Taxonomy" id="1069075"/>
    <lineage>
        <taxon>Eukaryota</taxon>
        <taxon>Fungi</taxon>
        <taxon>Dikarya</taxon>
        <taxon>Ascomycota</taxon>
        <taxon>Pezizomycotina</taxon>
        <taxon>Sordariomycetes</taxon>
        <taxon>Hypocreomycetidae</taxon>
        <taxon>Hypocreales</taxon>
        <taxon>Cordycipitaceae</taxon>
        <taxon>Beauveria</taxon>
    </lineage>
</organism>
<keyword evidence="2" id="KW-1185">Reference proteome</keyword>
<evidence type="ECO:0000313" key="2">
    <source>
        <dbReference type="Proteomes" id="UP001397290"/>
    </source>
</evidence>
<sequence length="144" mass="16767">MKPGQTVGDLSVIQWGDDKVHARHHDIQEDPVWELKPKQVEELQRSKKLYDDAASQIARLYNARDRVFGTVLLSPSINLTPRGSDQYLMDWMLIGTRRNYHSLIIFYCSRDGKYKTQQLPREFHHFSNSYVDSTLMSETLLGPE</sequence>
<gene>
    <name evidence="1" type="ORF">G3M48_005686</name>
</gene>
<dbReference type="Proteomes" id="UP001397290">
    <property type="component" value="Unassembled WGS sequence"/>
</dbReference>
<reference evidence="1 2" key="1">
    <citation type="submission" date="2020-02" db="EMBL/GenBank/DDBJ databases">
        <title>Comparative genomics of the hypocrealean fungal genus Beauvera.</title>
        <authorList>
            <person name="Showalter D.N."/>
            <person name="Bushley K.E."/>
            <person name="Rehner S.A."/>
        </authorList>
    </citation>
    <scope>NUCLEOTIDE SEQUENCE [LARGE SCALE GENOMIC DNA]</scope>
    <source>
        <strain evidence="1 2">ARSEF4384</strain>
    </source>
</reference>
<comment type="caution">
    <text evidence="1">The sequence shown here is derived from an EMBL/GenBank/DDBJ whole genome shotgun (WGS) entry which is preliminary data.</text>
</comment>
<evidence type="ECO:0000313" key="1">
    <source>
        <dbReference type="EMBL" id="KAK8149768.1"/>
    </source>
</evidence>
<proteinExistence type="predicted"/>
<name>A0AAW0S545_9HYPO</name>
<accession>A0AAW0S545</accession>
<dbReference type="EMBL" id="JAAHCF010000038">
    <property type="protein sequence ID" value="KAK8149768.1"/>
    <property type="molecule type" value="Genomic_DNA"/>
</dbReference>
<dbReference type="AlphaFoldDB" id="A0AAW0S545"/>